<sequence length="156" mass="17499">MHYKDSAAWMMAGIFLYLLDVALRTVQQALNWTRLSLAADTASGAAASISPDGSLLTLSLKCDESLEWHGSDIVCLNVPAVSWWQWHPFTLASSSKITFAGGEKRMVLHIKKYNRWTKVRSASRYCNTYLCMKVRAKELCIPVLAARYSNPTPREA</sequence>
<dbReference type="GO" id="GO:0016491">
    <property type="term" value="F:oxidoreductase activity"/>
    <property type="evidence" value="ECO:0007669"/>
    <property type="project" value="UniProtKB-KW"/>
</dbReference>
<accession>A0AAD3HSD2</accession>
<proteinExistence type="predicted"/>
<dbReference type="InterPro" id="IPR013112">
    <property type="entry name" value="FAD-bd_8"/>
</dbReference>
<feature type="domain" description="FAD-binding FR-type" evidence="2">
    <location>
        <begin position="30"/>
        <end position="154"/>
    </location>
</feature>
<evidence type="ECO:0000259" key="2">
    <source>
        <dbReference type="PROSITE" id="PS51384"/>
    </source>
</evidence>
<name>A0AAD3HSD2_9CHLO</name>
<dbReference type="Pfam" id="PF08022">
    <property type="entry name" value="FAD_binding_8"/>
    <property type="match status" value="1"/>
</dbReference>
<dbReference type="InterPro" id="IPR017927">
    <property type="entry name" value="FAD-bd_FR_type"/>
</dbReference>
<keyword evidence="4" id="KW-1185">Reference proteome</keyword>
<dbReference type="InterPro" id="IPR050369">
    <property type="entry name" value="RBOH/FRE"/>
</dbReference>
<dbReference type="PANTHER" id="PTHR11972">
    <property type="entry name" value="NADPH OXIDASE"/>
    <property type="match status" value="1"/>
</dbReference>
<dbReference type="PROSITE" id="PS51384">
    <property type="entry name" value="FAD_FR"/>
    <property type="match status" value="1"/>
</dbReference>
<comment type="caution">
    <text evidence="3">The sequence shown here is derived from an EMBL/GenBank/DDBJ whole genome shotgun (WGS) entry which is preliminary data.</text>
</comment>
<evidence type="ECO:0000313" key="3">
    <source>
        <dbReference type="EMBL" id="GFR51112.1"/>
    </source>
</evidence>
<protein>
    <recommendedName>
        <fullName evidence="2">FAD-binding FR-type domain-containing protein</fullName>
    </recommendedName>
</protein>
<dbReference type="GO" id="GO:0005886">
    <property type="term" value="C:plasma membrane"/>
    <property type="evidence" value="ECO:0007669"/>
    <property type="project" value="TreeGrafter"/>
</dbReference>
<dbReference type="AlphaFoldDB" id="A0AAD3HSD2"/>
<dbReference type="Proteomes" id="UP001054857">
    <property type="component" value="Unassembled WGS sequence"/>
</dbReference>
<reference evidence="3 4" key="1">
    <citation type="journal article" date="2021" name="Sci. Rep.">
        <title>Genome sequencing of the multicellular alga Astrephomene provides insights into convergent evolution of germ-soma differentiation.</title>
        <authorList>
            <person name="Yamashita S."/>
            <person name="Yamamoto K."/>
            <person name="Matsuzaki R."/>
            <person name="Suzuki S."/>
            <person name="Yamaguchi H."/>
            <person name="Hirooka S."/>
            <person name="Minakuchi Y."/>
            <person name="Miyagishima S."/>
            <person name="Kawachi M."/>
            <person name="Toyoda A."/>
            <person name="Nozaki H."/>
        </authorList>
    </citation>
    <scope>NUCLEOTIDE SEQUENCE [LARGE SCALE GENOMIC DNA]</scope>
    <source>
        <strain evidence="3 4">NIES-4017</strain>
    </source>
</reference>
<dbReference type="PANTHER" id="PTHR11972:SF69">
    <property type="entry name" value="FERRIC REDUCTION OXIDASE 6-RELATED"/>
    <property type="match status" value="1"/>
</dbReference>
<evidence type="ECO:0000313" key="4">
    <source>
        <dbReference type="Proteomes" id="UP001054857"/>
    </source>
</evidence>
<organism evidence="3 4">
    <name type="scientific">Astrephomene gubernaculifera</name>
    <dbReference type="NCBI Taxonomy" id="47775"/>
    <lineage>
        <taxon>Eukaryota</taxon>
        <taxon>Viridiplantae</taxon>
        <taxon>Chlorophyta</taxon>
        <taxon>core chlorophytes</taxon>
        <taxon>Chlorophyceae</taxon>
        <taxon>CS clade</taxon>
        <taxon>Chlamydomonadales</taxon>
        <taxon>Astrephomenaceae</taxon>
        <taxon>Astrephomene</taxon>
    </lineage>
</organism>
<dbReference type="EMBL" id="BMAR01000045">
    <property type="protein sequence ID" value="GFR51112.1"/>
    <property type="molecule type" value="Genomic_DNA"/>
</dbReference>
<keyword evidence="1" id="KW-0560">Oxidoreductase</keyword>
<gene>
    <name evidence="3" type="ORF">Agub_g13374</name>
</gene>
<feature type="non-terminal residue" evidence="3">
    <location>
        <position position="156"/>
    </location>
</feature>
<evidence type="ECO:0000256" key="1">
    <source>
        <dbReference type="ARBA" id="ARBA00023002"/>
    </source>
</evidence>